<reference evidence="2" key="1">
    <citation type="journal article" date="2019" name="Int. J. Syst. Evol. Microbiol.">
        <title>The Global Catalogue of Microorganisms (GCM) 10K type strain sequencing project: providing services to taxonomists for standard genome sequencing and annotation.</title>
        <authorList>
            <consortium name="The Broad Institute Genomics Platform"/>
            <consortium name="The Broad Institute Genome Sequencing Center for Infectious Disease"/>
            <person name="Wu L."/>
            <person name="Ma J."/>
        </authorList>
    </citation>
    <scope>NUCLEOTIDE SEQUENCE [LARGE SCALE GENOMIC DNA]</scope>
    <source>
        <strain evidence="2">CGMCC 4.7330</strain>
    </source>
</reference>
<comment type="caution">
    <text evidence="1">The sequence shown here is derived from an EMBL/GenBank/DDBJ whole genome shotgun (WGS) entry which is preliminary data.</text>
</comment>
<accession>A0ABV8DVY6</accession>
<dbReference type="RefSeq" id="WP_378613269.1">
    <property type="nucleotide sequence ID" value="NZ_JBHSAX010000014.1"/>
</dbReference>
<dbReference type="EMBL" id="JBHSAX010000014">
    <property type="protein sequence ID" value="MFC3963517.1"/>
    <property type="molecule type" value="Genomic_DNA"/>
</dbReference>
<proteinExistence type="predicted"/>
<evidence type="ECO:0000313" key="1">
    <source>
        <dbReference type="EMBL" id="MFC3963517.1"/>
    </source>
</evidence>
<protein>
    <recommendedName>
        <fullName evidence="3">Zinc finger protein</fullName>
    </recommendedName>
</protein>
<organism evidence="1 2">
    <name type="scientific">Nocardia jiangsuensis</name>
    <dbReference type="NCBI Taxonomy" id="1691563"/>
    <lineage>
        <taxon>Bacteria</taxon>
        <taxon>Bacillati</taxon>
        <taxon>Actinomycetota</taxon>
        <taxon>Actinomycetes</taxon>
        <taxon>Mycobacteriales</taxon>
        <taxon>Nocardiaceae</taxon>
        <taxon>Nocardia</taxon>
    </lineage>
</organism>
<name>A0ABV8DVY6_9NOCA</name>
<gene>
    <name evidence="1" type="ORF">ACFO0B_16120</name>
</gene>
<keyword evidence="2" id="KW-1185">Reference proteome</keyword>
<evidence type="ECO:0000313" key="2">
    <source>
        <dbReference type="Proteomes" id="UP001595696"/>
    </source>
</evidence>
<dbReference type="Proteomes" id="UP001595696">
    <property type="component" value="Unassembled WGS sequence"/>
</dbReference>
<evidence type="ECO:0008006" key="3">
    <source>
        <dbReference type="Google" id="ProtNLM"/>
    </source>
</evidence>
<sequence>MSETLRDLLEMTSHGVLPAAPGVAQAHRLMRMHRSCGTDHCRRKDQAMRVLVAAGRIVPDSARMR</sequence>